<protein>
    <submittedName>
        <fullName evidence="2">Uncharacterized protein</fullName>
    </submittedName>
</protein>
<name>A0AAW2WHG1_SESRA</name>
<accession>A0AAW2WHG1</accession>
<organism evidence="2">
    <name type="scientific">Sesamum radiatum</name>
    <name type="common">Black benniseed</name>
    <dbReference type="NCBI Taxonomy" id="300843"/>
    <lineage>
        <taxon>Eukaryota</taxon>
        <taxon>Viridiplantae</taxon>
        <taxon>Streptophyta</taxon>
        <taxon>Embryophyta</taxon>
        <taxon>Tracheophyta</taxon>
        <taxon>Spermatophyta</taxon>
        <taxon>Magnoliopsida</taxon>
        <taxon>eudicotyledons</taxon>
        <taxon>Gunneridae</taxon>
        <taxon>Pentapetalae</taxon>
        <taxon>asterids</taxon>
        <taxon>lamiids</taxon>
        <taxon>Lamiales</taxon>
        <taxon>Pedaliaceae</taxon>
        <taxon>Sesamum</taxon>
    </lineage>
</organism>
<dbReference type="AlphaFoldDB" id="A0AAW2WHG1"/>
<feature type="compositionally biased region" description="Basic and acidic residues" evidence="1">
    <location>
        <begin position="33"/>
        <end position="47"/>
    </location>
</feature>
<evidence type="ECO:0000313" key="2">
    <source>
        <dbReference type="EMBL" id="KAL0441082.1"/>
    </source>
</evidence>
<reference evidence="2" key="2">
    <citation type="journal article" date="2024" name="Plant">
        <title>Genomic evolution and insights into agronomic trait innovations of Sesamum species.</title>
        <authorList>
            <person name="Miao H."/>
            <person name="Wang L."/>
            <person name="Qu L."/>
            <person name="Liu H."/>
            <person name="Sun Y."/>
            <person name="Le M."/>
            <person name="Wang Q."/>
            <person name="Wei S."/>
            <person name="Zheng Y."/>
            <person name="Lin W."/>
            <person name="Duan Y."/>
            <person name="Cao H."/>
            <person name="Xiong S."/>
            <person name="Wang X."/>
            <person name="Wei L."/>
            <person name="Li C."/>
            <person name="Ma Q."/>
            <person name="Ju M."/>
            <person name="Zhao R."/>
            <person name="Li G."/>
            <person name="Mu C."/>
            <person name="Tian Q."/>
            <person name="Mei H."/>
            <person name="Zhang T."/>
            <person name="Gao T."/>
            <person name="Zhang H."/>
        </authorList>
    </citation>
    <scope>NUCLEOTIDE SEQUENCE</scope>
    <source>
        <strain evidence="2">G02</strain>
    </source>
</reference>
<sequence length="57" mass="6422">MEDAQASKREERGGKGKKTRTKTPPKSQGRTSKIKDQPGRGRIDEGRLPGNRWETTK</sequence>
<feature type="region of interest" description="Disordered" evidence="1">
    <location>
        <begin position="1"/>
        <end position="57"/>
    </location>
</feature>
<feature type="compositionally biased region" description="Basic and acidic residues" evidence="1">
    <location>
        <begin position="1"/>
        <end position="14"/>
    </location>
</feature>
<proteinExistence type="predicted"/>
<evidence type="ECO:0000256" key="1">
    <source>
        <dbReference type="SAM" id="MobiDB-lite"/>
    </source>
</evidence>
<reference evidence="2" key="1">
    <citation type="submission" date="2020-06" db="EMBL/GenBank/DDBJ databases">
        <authorList>
            <person name="Li T."/>
            <person name="Hu X."/>
            <person name="Zhang T."/>
            <person name="Song X."/>
            <person name="Zhang H."/>
            <person name="Dai N."/>
            <person name="Sheng W."/>
            <person name="Hou X."/>
            <person name="Wei L."/>
        </authorList>
    </citation>
    <scope>NUCLEOTIDE SEQUENCE</scope>
    <source>
        <strain evidence="2">G02</strain>
        <tissue evidence="2">Leaf</tissue>
    </source>
</reference>
<comment type="caution">
    <text evidence="2">The sequence shown here is derived from an EMBL/GenBank/DDBJ whole genome shotgun (WGS) entry which is preliminary data.</text>
</comment>
<gene>
    <name evidence="2" type="ORF">Sradi_0047100</name>
</gene>
<dbReference type="EMBL" id="JACGWJ010000001">
    <property type="protein sequence ID" value="KAL0441082.1"/>
    <property type="molecule type" value="Genomic_DNA"/>
</dbReference>